<keyword evidence="4" id="KW-0808">Transferase</keyword>
<evidence type="ECO:0000256" key="5">
    <source>
        <dbReference type="ARBA" id="ARBA00022777"/>
    </source>
</evidence>
<evidence type="ECO:0000313" key="10">
    <source>
        <dbReference type="EMBL" id="CAB4701088.1"/>
    </source>
</evidence>
<dbReference type="EMBL" id="CAEZYF010000001">
    <property type="protein sequence ID" value="CAB4701088.1"/>
    <property type="molecule type" value="Genomic_DNA"/>
</dbReference>
<dbReference type="GO" id="GO:0005886">
    <property type="term" value="C:plasma membrane"/>
    <property type="evidence" value="ECO:0007669"/>
    <property type="project" value="TreeGrafter"/>
</dbReference>
<dbReference type="EMBL" id="CAFBOL010000034">
    <property type="protein sequence ID" value="CAB4990967.1"/>
    <property type="molecule type" value="Genomic_DNA"/>
</dbReference>
<evidence type="ECO:0000256" key="4">
    <source>
        <dbReference type="ARBA" id="ARBA00022679"/>
    </source>
</evidence>
<evidence type="ECO:0000313" key="12">
    <source>
        <dbReference type="EMBL" id="CAB4937579.1"/>
    </source>
</evidence>
<keyword evidence="7" id="KW-0472">Membrane</keyword>
<feature type="compositionally biased region" description="Basic and acidic residues" evidence="6">
    <location>
        <begin position="612"/>
        <end position="623"/>
    </location>
</feature>
<dbReference type="EMBL" id="CAFBMT010000010">
    <property type="protein sequence ID" value="CAB4937579.1"/>
    <property type="molecule type" value="Genomic_DNA"/>
</dbReference>
<feature type="domain" description="Histidine kinase/HSP90-like ATPase" evidence="8">
    <location>
        <begin position="405"/>
        <end position="516"/>
    </location>
</feature>
<dbReference type="SMART" id="SM00387">
    <property type="entry name" value="HATPase_c"/>
    <property type="match status" value="1"/>
</dbReference>
<dbReference type="InterPro" id="IPR036890">
    <property type="entry name" value="HATPase_C_sf"/>
</dbReference>
<protein>
    <recommendedName>
        <fullName evidence="2">histidine kinase</fullName>
        <ecNumber evidence="2">2.7.13.3</ecNumber>
    </recommendedName>
</protein>
<evidence type="ECO:0000313" key="9">
    <source>
        <dbReference type="EMBL" id="CAB4363897.1"/>
    </source>
</evidence>
<evidence type="ECO:0000256" key="6">
    <source>
        <dbReference type="SAM" id="MobiDB-lite"/>
    </source>
</evidence>
<sequence length="623" mass="66250">MLRRLKIGERLNMLIALPLLALVAFATLAYFAVDQASVRGDSYKSLRTALDLRADTSAPSANLLESWAEVNRIGVLAASPDGFSDSGMRRIQDHLAVIQQSRVRFEAAMSWWAGQQLDETTNQQLLQVGRDAGTEFFQAIDSKLKPAIDAQDAAAVLAAVSAMEPKYELQQAGVERALVWAVPEVNAREKSAADDVTVFLFYASAATALLFLLSLLFSVVVRRSIVDPIRGLATRARSVATEELPAAVLATQESASVDAVPRLPRFEVDANDELAELGASFNAVQDVALDLAAEQAIARRVVSENLVNIARRNQNLLGRTLGFISSLEQGERDAEALDNLFRIDHLTTRMRRNAQSLLVLAGAEPTQLWSPPVPVGDVVRAALSEVENYSQVDLGDLGVVGVVGTAAGDVSHLLAELLENATSFSPPTSVVSVAGRTVADGHQLAIFDYGLGMAPDELLAANRRLNQVAAFDRESNKLLGFQVVARLAARHDIKVMLTTTPGGQGVTAVVRLPRSILVAPDTGSADGTPLADIPSAAQRLSEPLPLIAGTPAPTVLPLAGSASEAPPTIAPAALTKRVPGAQLPQPTAIDDVGPPVRSADDVRSTLASLQRGLDRGRQQTDED</sequence>
<dbReference type="Gene3D" id="6.10.340.10">
    <property type="match status" value="1"/>
</dbReference>
<reference evidence="13" key="1">
    <citation type="submission" date="2020-05" db="EMBL/GenBank/DDBJ databases">
        <authorList>
            <person name="Chiriac C."/>
            <person name="Salcher M."/>
            <person name="Ghai R."/>
            <person name="Kavagutti S V."/>
        </authorList>
    </citation>
    <scope>NUCLEOTIDE SEQUENCE</scope>
</reference>
<dbReference type="PANTHER" id="PTHR45436:SF5">
    <property type="entry name" value="SENSOR HISTIDINE KINASE TRCS"/>
    <property type="match status" value="1"/>
</dbReference>
<organism evidence="13">
    <name type="scientific">freshwater metagenome</name>
    <dbReference type="NCBI Taxonomy" id="449393"/>
    <lineage>
        <taxon>unclassified sequences</taxon>
        <taxon>metagenomes</taxon>
        <taxon>ecological metagenomes</taxon>
    </lineage>
</organism>
<dbReference type="PANTHER" id="PTHR45436">
    <property type="entry name" value="SENSOR HISTIDINE KINASE YKOH"/>
    <property type="match status" value="1"/>
</dbReference>
<evidence type="ECO:0000256" key="2">
    <source>
        <dbReference type="ARBA" id="ARBA00012438"/>
    </source>
</evidence>
<evidence type="ECO:0000256" key="7">
    <source>
        <dbReference type="SAM" id="Phobius"/>
    </source>
</evidence>
<dbReference type="EC" id="2.7.13.3" evidence="2"/>
<keyword evidence="5" id="KW-0418">Kinase</keyword>
<dbReference type="SUPFAM" id="SSF55874">
    <property type="entry name" value="ATPase domain of HSP90 chaperone/DNA topoisomerase II/histidine kinase"/>
    <property type="match status" value="1"/>
</dbReference>
<feature type="transmembrane region" description="Helical" evidence="7">
    <location>
        <begin position="199"/>
        <end position="221"/>
    </location>
</feature>
<proteinExistence type="predicted"/>
<name>A0A6J7NCW3_9ZZZZ</name>
<feature type="region of interest" description="Disordered" evidence="6">
    <location>
        <begin position="577"/>
        <end position="623"/>
    </location>
</feature>
<dbReference type="Pfam" id="PF02518">
    <property type="entry name" value="HATPase_c"/>
    <property type="match status" value="1"/>
</dbReference>
<evidence type="ECO:0000313" key="13">
    <source>
        <dbReference type="EMBL" id="CAB4990967.1"/>
    </source>
</evidence>
<keyword evidence="7" id="KW-0812">Transmembrane</keyword>
<gene>
    <name evidence="10" type="ORF">UFOPK2656_00063</name>
    <name evidence="11" type="ORF">UFOPK3099_02597</name>
    <name evidence="12" type="ORF">UFOPK3651_01913</name>
    <name evidence="13" type="ORF">UFOPK3931_01469</name>
    <name evidence="9" type="ORF">UFOPK4189_01667</name>
</gene>
<dbReference type="InterPro" id="IPR003594">
    <property type="entry name" value="HATPase_dom"/>
</dbReference>
<dbReference type="InterPro" id="IPR050428">
    <property type="entry name" value="TCS_sensor_his_kinase"/>
</dbReference>
<dbReference type="Gene3D" id="3.30.565.10">
    <property type="entry name" value="Histidine kinase-like ATPase, C-terminal domain"/>
    <property type="match status" value="1"/>
</dbReference>
<comment type="catalytic activity">
    <reaction evidence="1">
        <text>ATP + protein L-histidine = ADP + protein N-phospho-L-histidine.</text>
        <dbReference type="EC" id="2.7.13.3"/>
    </reaction>
</comment>
<evidence type="ECO:0000313" key="11">
    <source>
        <dbReference type="EMBL" id="CAB4834773.1"/>
    </source>
</evidence>
<evidence type="ECO:0000259" key="8">
    <source>
        <dbReference type="SMART" id="SM00387"/>
    </source>
</evidence>
<keyword evidence="3" id="KW-0597">Phosphoprotein</keyword>
<dbReference type="GO" id="GO:0000160">
    <property type="term" value="P:phosphorelay signal transduction system"/>
    <property type="evidence" value="ECO:0007669"/>
    <property type="project" value="TreeGrafter"/>
</dbReference>
<dbReference type="AlphaFoldDB" id="A0A6J7NCW3"/>
<accession>A0A6J7NCW3</accession>
<evidence type="ECO:0000256" key="1">
    <source>
        <dbReference type="ARBA" id="ARBA00000085"/>
    </source>
</evidence>
<evidence type="ECO:0000256" key="3">
    <source>
        <dbReference type="ARBA" id="ARBA00022553"/>
    </source>
</evidence>
<dbReference type="EMBL" id="CAFAAV010000272">
    <property type="protein sequence ID" value="CAB4834773.1"/>
    <property type="molecule type" value="Genomic_DNA"/>
</dbReference>
<dbReference type="EMBL" id="CAESGF010000008">
    <property type="protein sequence ID" value="CAB4363897.1"/>
    <property type="molecule type" value="Genomic_DNA"/>
</dbReference>
<dbReference type="GO" id="GO:0004673">
    <property type="term" value="F:protein histidine kinase activity"/>
    <property type="evidence" value="ECO:0007669"/>
    <property type="project" value="UniProtKB-EC"/>
</dbReference>
<keyword evidence="7" id="KW-1133">Transmembrane helix</keyword>